<evidence type="ECO:0008006" key="4">
    <source>
        <dbReference type="Google" id="ProtNLM"/>
    </source>
</evidence>
<comment type="caution">
    <text evidence="2">The sequence shown here is derived from an EMBL/GenBank/DDBJ whole genome shotgun (WGS) entry which is preliminary data.</text>
</comment>
<accession>A0A9X3LVD1</accession>
<dbReference type="AlphaFoldDB" id="A0A9X3LVD1"/>
<keyword evidence="1" id="KW-1133">Transmembrane helix</keyword>
<dbReference type="EMBL" id="JAKMUS010000001">
    <property type="protein sequence ID" value="MCZ9293138.1"/>
    <property type="molecule type" value="Genomic_DNA"/>
</dbReference>
<feature type="transmembrane region" description="Helical" evidence="1">
    <location>
        <begin position="76"/>
        <end position="96"/>
    </location>
</feature>
<evidence type="ECO:0000313" key="2">
    <source>
        <dbReference type="EMBL" id="MCZ9293138.1"/>
    </source>
</evidence>
<proteinExistence type="predicted"/>
<feature type="transmembrane region" description="Helical" evidence="1">
    <location>
        <begin position="12"/>
        <end position="35"/>
    </location>
</feature>
<reference evidence="2" key="1">
    <citation type="submission" date="2022-02" db="EMBL/GenBank/DDBJ databases">
        <title>Corynebacterium sp. from urogenital microbiome.</title>
        <authorList>
            <person name="Cappelli E.A."/>
            <person name="Ribeiro T.G."/>
            <person name="Peixe L."/>
        </authorList>
    </citation>
    <scope>NUCLEOTIDE SEQUENCE</scope>
    <source>
        <strain evidence="2">C8Ua_172</strain>
    </source>
</reference>
<evidence type="ECO:0000313" key="3">
    <source>
        <dbReference type="Proteomes" id="UP001146468"/>
    </source>
</evidence>
<gene>
    <name evidence="2" type="ORF">L8U60_01375</name>
</gene>
<keyword evidence="3" id="KW-1185">Reference proteome</keyword>
<dbReference type="RefSeq" id="WP_269964590.1">
    <property type="nucleotide sequence ID" value="NZ_JAKMUS010000001.1"/>
</dbReference>
<name>A0A9X3LVD1_9CORY</name>
<dbReference type="Proteomes" id="UP001146468">
    <property type="component" value="Unassembled WGS sequence"/>
</dbReference>
<protein>
    <recommendedName>
        <fullName evidence="4">DUF624 domain-containing protein</fullName>
    </recommendedName>
</protein>
<keyword evidence="1" id="KW-0472">Membrane</keyword>
<evidence type="ECO:0000256" key="1">
    <source>
        <dbReference type="SAM" id="Phobius"/>
    </source>
</evidence>
<feature type="transmembrane region" description="Helical" evidence="1">
    <location>
        <begin position="160"/>
        <end position="179"/>
    </location>
</feature>
<sequence length="216" mass="22942">MQAFHPDSKFMAAFNLFADIVIVNMLLVVTSLPVVTGGAALRSANVVIGDMVQGKGSRYGLAFIRQLTVEWKASTLYWLGLVAACLLLVYQQFVVFQAGVSGVALTIIQGLALAGAFIIAGISVWFFALASLHQGEPKEDNAGRTMTRISATAVQCTFRYLGYTVAAVAVLVAAVIAVVKLPVAVSIPLVFFVLPAVAIYLIRLILALPLGQELGE</sequence>
<feature type="transmembrane region" description="Helical" evidence="1">
    <location>
        <begin position="103"/>
        <end position="128"/>
    </location>
</feature>
<organism evidence="2 3">
    <name type="scientific">Corynebacterium meitnerae</name>
    <dbReference type="NCBI Taxonomy" id="2913498"/>
    <lineage>
        <taxon>Bacteria</taxon>
        <taxon>Bacillati</taxon>
        <taxon>Actinomycetota</taxon>
        <taxon>Actinomycetes</taxon>
        <taxon>Mycobacteriales</taxon>
        <taxon>Corynebacteriaceae</taxon>
        <taxon>Corynebacterium</taxon>
    </lineage>
</organism>
<keyword evidence="1" id="KW-0812">Transmembrane</keyword>
<feature type="transmembrane region" description="Helical" evidence="1">
    <location>
        <begin position="186"/>
        <end position="206"/>
    </location>
</feature>